<organism evidence="2 3">
    <name type="scientific">Lactococcus allomyrinae</name>
    <dbReference type="NCBI Taxonomy" id="2419773"/>
    <lineage>
        <taxon>Bacteria</taxon>
        <taxon>Bacillati</taxon>
        <taxon>Bacillota</taxon>
        <taxon>Bacilli</taxon>
        <taxon>Lactobacillales</taxon>
        <taxon>Streptococcaceae</taxon>
        <taxon>Lactococcus</taxon>
    </lineage>
</organism>
<protein>
    <submittedName>
        <fullName evidence="2">Uncharacterized protein</fullName>
    </submittedName>
</protein>
<name>A0A387BDT7_9LACT</name>
<dbReference type="Proteomes" id="UP000269374">
    <property type="component" value="Chromosome"/>
</dbReference>
<accession>A0A387BDT7</accession>
<keyword evidence="3" id="KW-1185">Reference proteome</keyword>
<dbReference type="EMBL" id="CP032627">
    <property type="protein sequence ID" value="AYF99828.1"/>
    <property type="molecule type" value="Genomic_DNA"/>
</dbReference>
<proteinExistence type="predicted"/>
<gene>
    <name evidence="2" type="ORF">D7I46_01245</name>
</gene>
<evidence type="ECO:0000256" key="1">
    <source>
        <dbReference type="SAM" id="Coils"/>
    </source>
</evidence>
<dbReference type="RefSeq" id="WP_120771217.1">
    <property type="nucleotide sequence ID" value="NZ_CP032627.1"/>
</dbReference>
<reference evidence="2 3" key="1">
    <citation type="submission" date="2018-09" db="EMBL/GenBank/DDBJ databases">
        <title>Genome sequencing of strain 1JSPR-7.</title>
        <authorList>
            <person name="Heo J."/>
            <person name="Kim S.-J."/>
            <person name="Kwon S.-W."/>
        </authorList>
    </citation>
    <scope>NUCLEOTIDE SEQUENCE [LARGE SCALE GENOMIC DNA]</scope>
    <source>
        <strain evidence="2 3">1JSPR-7</strain>
    </source>
</reference>
<keyword evidence="1" id="KW-0175">Coiled coil</keyword>
<dbReference type="KEGG" id="lact:D7I46_01245"/>
<dbReference type="OrthoDB" id="9799173at2"/>
<sequence>MGITLYLEANFITNKSQNPFFSKIINSAGNLLYVASSYLQGTDAFLEGKLKASQQFIQTPEEKLDESIAGGIIEENCTMFIDDALGDLKKSTLTKLLNSNVRAIFILARFEDWLHGPENKYTLSNGFDSFLISRPVITNPQRLLEFVNIFPEAEEKVLDWVEHPRKLPVNSYYVFNKQQFKGVDYFSIFDPRTVSFISLEESKQMLARDDKSQLYFNTLAKRLKELTTLVTTQGENLNHLKQELAGLTQKEKDTTELKEKVSEALTENFQPLHNELLELIQKSATNQENAEKLLQKLIEHQHIELEEKKTITNNVKQTSLEELFS</sequence>
<dbReference type="AlphaFoldDB" id="A0A387BDT7"/>
<feature type="coiled-coil region" evidence="1">
    <location>
        <begin position="237"/>
        <end position="267"/>
    </location>
</feature>
<evidence type="ECO:0000313" key="3">
    <source>
        <dbReference type="Proteomes" id="UP000269374"/>
    </source>
</evidence>
<evidence type="ECO:0000313" key="2">
    <source>
        <dbReference type="EMBL" id="AYF99828.1"/>
    </source>
</evidence>